<dbReference type="AlphaFoldDB" id="A0ABD5P2P7"/>
<comment type="caution">
    <text evidence="1">The sequence shown here is derived from an EMBL/GenBank/DDBJ whole genome shotgun (WGS) entry which is preliminary data.</text>
</comment>
<evidence type="ECO:0000313" key="1">
    <source>
        <dbReference type="EMBL" id="MFC4248458.1"/>
    </source>
</evidence>
<accession>A0ABD5P2P7</accession>
<dbReference type="RefSeq" id="WP_246970496.1">
    <property type="nucleotide sequence ID" value="NZ_CP095397.1"/>
</dbReference>
<sequence length="104" mass="11951">MVETEWPELGGAEVQYGDHTWELTGMVDVGNTGDVLAVEAKQVDDVRQRRATLRFGLEDDSHALNPGDLGTHFDRLERARNAQYLVVKKEPRTYRYELRGIEYE</sequence>
<dbReference type="Proteomes" id="UP001595821">
    <property type="component" value="Unassembled WGS sequence"/>
</dbReference>
<name>A0ABD5P2P7_9EURY</name>
<organism evidence="1 2">
    <name type="scientific">Natribaculum luteum</name>
    <dbReference type="NCBI Taxonomy" id="1586232"/>
    <lineage>
        <taxon>Archaea</taxon>
        <taxon>Methanobacteriati</taxon>
        <taxon>Methanobacteriota</taxon>
        <taxon>Stenosarchaea group</taxon>
        <taxon>Halobacteria</taxon>
        <taxon>Halobacteriales</taxon>
        <taxon>Natrialbaceae</taxon>
        <taxon>Natribaculum</taxon>
    </lineage>
</organism>
<reference evidence="1 2" key="1">
    <citation type="journal article" date="2014" name="Int. J. Syst. Evol. Microbiol.">
        <title>Complete genome sequence of Corynebacterium casei LMG S-19264T (=DSM 44701T), isolated from a smear-ripened cheese.</title>
        <authorList>
            <consortium name="US DOE Joint Genome Institute (JGI-PGF)"/>
            <person name="Walter F."/>
            <person name="Albersmeier A."/>
            <person name="Kalinowski J."/>
            <person name="Ruckert C."/>
        </authorList>
    </citation>
    <scope>NUCLEOTIDE SEQUENCE [LARGE SCALE GENOMIC DNA]</scope>
    <source>
        <strain evidence="1 2">IBRC-M 10912</strain>
    </source>
</reference>
<protein>
    <submittedName>
        <fullName evidence="1">Uncharacterized protein</fullName>
    </submittedName>
</protein>
<gene>
    <name evidence="1" type="ORF">ACFOZ7_16235</name>
</gene>
<dbReference type="GeneID" id="71855677"/>
<dbReference type="EMBL" id="JBHSDJ010000123">
    <property type="protein sequence ID" value="MFC4248458.1"/>
    <property type="molecule type" value="Genomic_DNA"/>
</dbReference>
<proteinExistence type="predicted"/>
<evidence type="ECO:0000313" key="2">
    <source>
        <dbReference type="Proteomes" id="UP001595821"/>
    </source>
</evidence>